<feature type="compositionally biased region" description="Low complexity" evidence="1">
    <location>
        <begin position="298"/>
        <end position="311"/>
    </location>
</feature>
<dbReference type="AlphaFoldDB" id="A0AAE0D1S6"/>
<feature type="region of interest" description="Disordered" evidence="1">
    <location>
        <begin position="1"/>
        <end position="22"/>
    </location>
</feature>
<protein>
    <submittedName>
        <fullName evidence="2">Uncharacterized protein</fullName>
    </submittedName>
</protein>
<comment type="caution">
    <text evidence="2">The sequence shown here is derived from an EMBL/GenBank/DDBJ whole genome shotgun (WGS) entry which is preliminary data.</text>
</comment>
<sequence>MSDQHYIDHQTDGYRDPVSQRCSPVPQALTNNYPDLNNSPPFNVTQNEPHHLLTPPSGISSPPSVHQNVKIMHHPAATANMYHSSPPASTGMCWTTNPYDLSAPHSQAASPMPMNMHSERHFEQSYLPAEPQIKDEMPEPPPGYPDFGSFGVSGQPDSDHGSLSPQLQSNFYQMGQDGVMFETHPLMNGTDLTMAHQSPYPSANQFPIHAQHTGYPSQHNFQDRDEIMRRPSYGGLPYPSQQIERPIASPRLQHRQQTQTQTQTPMPAQREEDTQAKPRVRRLARMRNRDDEDDAPKPVVQLPNQSPSSSSVEEEPATLIFKPSCPDQERWLFQRRAELEDRKGNGIWQTITDEYNQKYNATSDIPRLQMVCSRGRAPYLAWHPTDDDKLRRAILFDEQQQMQRVFAKFKELGGGAYAHWGRNDLELRMVELGWADVHVEPSPLDSGVSVRRRRKLNRRQSTAQDTQSRLNMTEEDRAQVMEEIVAHRGIKPEDEDAEVTLHEMQRMRLQHPKTARVMKQETQESLIASGGRVAKIAKSSAAKAKGRSRVQRSKAA</sequence>
<accession>A0AAE0D1S6</accession>
<feature type="region of interest" description="Disordered" evidence="1">
    <location>
        <begin position="529"/>
        <end position="556"/>
    </location>
</feature>
<evidence type="ECO:0000313" key="2">
    <source>
        <dbReference type="EMBL" id="KAK2733330.1"/>
    </source>
</evidence>
<reference evidence="2" key="1">
    <citation type="submission" date="2023-02" db="EMBL/GenBank/DDBJ databases">
        <title>Colletotrichum kahawae CIFC_Que2 genome sequencing and assembly.</title>
        <authorList>
            <person name="Baroncelli R."/>
        </authorList>
    </citation>
    <scope>NUCLEOTIDE SEQUENCE</scope>
    <source>
        <strain evidence="2">CIFC_Que2</strain>
    </source>
</reference>
<feature type="region of interest" description="Disordered" evidence="1">
    <location>
        <begin position="132"/>
        <end position="167"/>
    </location>
</feature>
<feature type="compositionally biased region" description="Low complexity" evidence="1">
    <location>
        <begin position="534"/>
        <end position="543"/>
    </location>
</feature>
<organism evidence="2 3">
    <name type="scientific">Colletotrichum kahawae</name>
    <name type="common">Coffee berry disease fungus</name>
    <dbReference type="NCBI Taxonomy" id="34407"/>
    <lineage>
        <taxon>Eukaryota</taxon>
        <taxon>Fungi</taxon>
        <taxon>Dikarya</taxon>
        <taxon>Ascomycota</taxon>
        <taxon>Pezizomycotina</taxon>
        <taxon>Sordariomycetes</taxon>
        <taxon>Hypocreomycetidae</taxon>
        <taxon>Glomerellales</taxon>
        <taxon>Glomerellaceae</taxon>
        <taxon>Colletotrichum</taxon>
        <taxon>Colletotrichum gloeosporioides species complex</taxon>
    </lineage>
</organism>
<name>A0AAE0D1S6_COLKA</name>
<feature type="compositionally biased region" description="Basic and acidic residues" evidence="1">
    <location>
        <begin position="1"/>
        <end position="15"/>
    </location>
</feature>
<feature type="compositionally biased region" description="Polar residues" evidence="1">
    <location>
        <begin position="460"/>
        <end position="471"/>
    </location>
</feature>
<gene>
    <name evidence="2" type="ORF">CKAH01_08464</name>
</gene>
<feature type="region of interest" description="Disordered" evidence="1">
    <location>
        <begin position="453"/>
        <end position="473"/>
    </location>
</feature>
<feature type="compositionally biased region" description="Polar residues" evidence="1">
    <location>
        <begin position="195"/>
        <end position="205"/>
    </location>
</feature>
<feature type="compositionally biased region" description="Basic residues" evidence="1">
    <location>
        <begin position="544"/>
        <end position="556"/>
    </location>
</feature>
<dbReference type="EMBL" id="VYYT01000510">
    <property type="protein sequence ID" value="KAK2733330.1"/>
    <property type="molecule type" value="Genomic_DNA"/>
</dbReference>
<keyword evidence="3" id="KW-1185">Reference proteome</keyword>
<evidence type="ECO:0000313" key="3">
    <source>
        <dbReference type="Proteomes" id="UP001281614"/>
    </source>
</evidence>
<feature type="region of interest" description="Disordered" evidence="1">
    <location>
        <begin position="250"/>
        <end position="316"/>
    </location>
</feature>
<dbReference type="Proteomes" id="UP001281614">
    <property type="component" value="Unassembled WGS sequence"/>
</dbReference>
<proteinExistence type="predicted"/>
<feature type="region of interest" description="Disordered" evidence="1">
    <location>
        <begin position="190"/>
        <end position="219"/>
    </location>
</feature>
<evidence type="ECO:0000256" key="1">
    <source>
        <dbReference type="SAM" id="MobiDB-lite"/>
    </source>
</evidence>